<organism evidence="1">
    <name type="scientific">Anguilla anguilla</name>
    <name type="common">European freshwater eel</name>
    <name type="synonym">Muraena anguilla</name>
    <dbReference type="NCBI Taxonomy" id="7936"/>
    <lineage>
        <taxon>Eukaryota</taxon>
        <taxon>Metazoa</taxon>
        <taxon>Chordata</taxon>
        <taxon>Craniata</taxon>
        <taxon>Vertebrata</taxon>
        <taxon>Euteleostomi</taxon>
        <taxon>Actinopterygii</taxon>
        <taxon>Neopterygii</taxon>
        <taxon>Teleostei</taxon>
        <taxon>Anguilliformes</taxon>
        <taxon>Anguillidae</taxon>
        <taxon>Anguilla</taxon>
    </lineage>
</organism>
<evidence type="ECO:0000313" key="1">
    <source>
        <dbReference type="EMBL" id="JAH12031.1"/>
    </source>
</evidence>
<name>A0A0E9Q557_ANGAN</name>
<dbReference type="EMBL" id="GBXM01096546">
    <property type="protein sequence ID" value="JAH12031.1"/>
    <property type="molecule type" value="Transcribed_RNA"/>
</dbReference>
<reference evidence="1" key="2">
    <citation type="journal article" date="2015" name="Fish Shellfish Immunol.">
        <title>Early steps in the European eel (Anguilla anguilla)-Vibrio vulnificus interaction in the gills: Role of the RtxA13 toxin.</title>
        <authorList>
            <person name="Callol A."/>
            <person name="Pajuelo D."/>
            <person name="Ebbesson L."/>
            <person name="Teles M."/>
            <person name="MacKenzie S."/>
            <person name="Amaro C."/>
        </authorList>
    </citation>
    <scope>NUCLEOTIDE SEQUENCE</scope>
</reference>
<proteinExistence type="predicted"/>
<dbReference type="AlphaFoldDB" id="A0A0E9Q557"/>
<accession>A0A0E9Q557</accession>
<reference evidence="1" key="1">
    <citation type="submission" date="2014-11" db="EMBL/GenBank/DDBJ databases">
        <authorList>
            <person name="Amaro Gonzalez C."/>
        </authorList>
    </citation>
    <scope>NUCLEOTIDE SEQUENCE</scope>
</reference>
<sequence length="32" mass="3583">MCMPSLWLSMFSKPDPLYHGKAKESAIQVVTS</sequence>
<protein>
    <submittedName>
        <fullName evidence="1">Uncharacterized protein</fullName>
    </submittedName>
</protein>